<dbReference type="AlphaFoldDB" id="A0A8S1KBU1"/>
<accession>A0A8S1KBU1</accession>
<sequence>MQLAFSIQVNLIYNEFIDDLYRQEQHWILEINPKQIHLNQLKKFRVSIYRYQNLLFNMHMFNHKNIENAKALKTMINKMQFNNKKELNKILINRKLHKRKQRMGVFI</sequence>
<dbReference type="Proteomes" id="UP000692954">
    <property type="component" value="Unassembled WGS sequence"/>
</dbReference>
<gene>
    <name evidence="1" type="ORF">PSON_ATCC_30995.1.T0060494</name>
</gene>
<proteinExistence type="predicted"/>
<organism evidence="1 2">
    <name type="scientific">Paramecium sonneborni</name>
    <dbReference type="NCBI Taxonomy" id="65129"/>
    <lineage>
        <taxon>Eukaryota</taxon>
        <taxon>Sar</taxon>
        <taxon>Alveolata</taxon>
        <taxon>Ciliophora</taxon>
        <taxon>Intramacronucleata</taxon>
        <taxon>Oligohymenophorea</taxon>
        <taxon>Peniculida</taxon>
        <taxon>Parameciidae</taxon>
        <taxon>Paramecium</taxon>
    </lineage>
</organism>
<name>A0A8S1KBU1_9CILI</name>
<keyword evidence="2" id="KW-1185">Reference proteome</keyword>
<reference evidence="1" key="1">
    <citation type="submission" date="2021-01" db="EMBL/GenBank/DDBJ databases">
        <authorList>
            <consortium name="Genoscope - CEA"/>
            <person name="William W."/>
        </authorList>
    </citation>
    <scope>NUCLEOTIDE SEQUENCE</scope>
</reference>
<comment type="caution">
    <text evidence="1">The sequence shown here is derived from an EMBL/GenBank/DDBJ whole genome shotgun (WGS) entry which is preliminary data.</text>
</comment>
<evidence type="ECO:0000313" key="1">
    <source>
        <dbReference type="EMBL" id="CAD8052518.1"/>
    </source>
</evidence>
<evidence type="ECO:0000313" key="2">
    <source>
        <dbReference type="Proteomes" id="UP000692954"/>
    </source>
</evidence>
<protein>
    <submittedName>
        <fullName evidence="1">Uncharacterized protein</fullName>
    </submittedName>
</protein>
<dbReference type="EMBL" id="CAJJDN010000006">
    <property type="protein sequence ID" value="CAD8052518.1"/>
    <property type="molecule type" value="Genomic_DNA"/>
</dbReference>